<dbReference type="RefSeq" id="WP_138185181.1">
    <property type="nucleotide sequence ID" value="NZ_LS992241.1"/>
</dbReference>
<dbReference type="SUPFAM" id="SSF53254">
    <property type="entry name" value="Phosphoglycerate mutase-like"/>
    <property type="match status" value="1"/>
</dbReference>
<gene>
    <name evidence="1" type="ORF">PBLR_11444</name>
</gene>
<dbReference type="CDD" id="cd07067">
    <property type="entry name" value="HP_PGM_like"/>
    <property type="match status" value="1"/>
</dbReference>
<evidence type="ECO:0000313" key="1">
    <source>
        <dbReference type="EMBL" id="SYX83022.1"/>
    </source>
</evidence>
<evidence type="ECO:0000313" key="2">
    <source>
        <dbReference type="Proteomes" id="UP000304148"/>
    </source>
</evidence>
<proteinExistence type="predicted"/>
<dbReference type="InterPro" id="IPR013078">
    <property type="entry name" value="His_Pase_superF_clade-1"/>
</dbReference>
<dbReference type="AlphaFoldDB" id="A0A383R8V2"/>
<dbReference type="InterPro" id="IPR029033">
    <property type="entry name" value="His_PPase_superfam"/>
</dbReference>
<dbReference type="Proteomes" id="UP000304148">
    <property type="component" value="Chromosome"/>
</dbReference>
<accession>A0A383R8V2</accession>
<organism evidence="1 2">
    <name type="scientific">Paenibacillus alvei</name>
    <name type="common">Bacillus alvei</name>
    <dbReference type="NCBI Taxonomy" id="44250"/>
    <lineage>
        <taxon>Bacteria</taxon>
        <taxon>Bacillati</taxon>
        <taxon>Bacillota</taxon>
        <taxon>Bacilli</taxon>
        <taxon>Bacillales</taxon>
        <taxon>Paenibacillaceae</taxon>
        <taxon>Paenibacillus</taxon>
    </lineage>
</organism>
<name>A0A383R8V2_PAEAL</name>
<protein>
    <submittedName>
        <fullName evidence="1">Phosphoglycerate mutase family protein</fullName>
    </submittedName>
</protein>
<sequence length="184" mass="21511">MKIGLVRHFPVQCIPEKKWMSSTDFNRWVEQYDQAEVVLGDPLHDNTVWDLCVSSDLSRAVTTAEHIYKGRIITTHRLREIGMRSMFQSNVKLPHSVWLILSRLAWLYSHPSQEETKQQTLTRVKEIIDWIEAKNQSNVLIVCHGALMKVVHKELVRRDYMGKGDWKPHNGKLYVYVKDESIAI</sequence>
<dbReference type="Pfam" id="PF00300">
    <property type="entry name" value="His_Phos_1"/>
    <property type="match status" value="1"/>
</dbReference>
<reference evidence="2" key="1">
    <citation type="submission" date="2018-08" db="EMBL/GenBank/DDBJ databases">
        <authorList>
            <person name="Chevrot R."/>
        </authorList>
    </citation>
    <scope>NUCLEOTIDE SEQUENCE [LARGE SCALE GENOMIC DNA]</scope>
</reference>
<dbReference type="Gene3D" id="3.40.50.1240">
    <property type="entry name" value="Phosphoglycerate mutase-like"/>
    <property type="match status" value="1"/>
</dbReference>
<dbReference type="EMBL" id="LS992241">
    <property type="protein sequence ID" value="SYX83022.1"/>
    <property type="molecule type" value="Genomic_DNA"/>
</dbReference>